<sequence>MIIAKRPDGKPVQIENVWVDLTMLFENEQQTSIEVKDLYTRGNRTKLCWGFTHINGLFKNNLIMNVTTQQIMDYEVSSKAKDYNRIYLVLDSLSDSTVGVNVFEFYAINQGLQADVTIERLLKYYTAYEYTPIKGMPTLTSNEERKVSVQSRGFNDDQGQQRTKQVIEQVMTMMSKNKVVNIV</sequence>
<reference evidence="2" key="1">
    <citation type="submission" date="2021-02" db="EMBL/GenBank/DDBJ databases">
        <authorList>
            <person name="Nowell W R."/>
        </authorList>
    </citation>
    <scope>NUCLEOTIDE SEQUENCE</scope>
</reference>
<accession>A0A814FGB3</accession>
<dbReference type="Proteomes" id="UP000681722">
    <property type="component" value="Unassembled WGS sequence"/>
</dbReference>
<dbReference type="EMBL" id="CAJNOK010003891">
    <property type="protein sequence ID" value="CAF0918510.1"/>
    <property type="molecule type" value="Genomic_DNA"/>
</dbReference>
<dbReference type="Proteomes" id="UP000682733">
    <property type="component" value="Unassembled WGS sequence"/>
</dbReference>
<evidence type="ECO:0000313" key="4">
    <source>
        <dbReference type="EMBL" id="CAF3753527.1"/>
    </source>
</evidence>
<dbReference type="EMBL" id="CAJOBC010002828">
    <property type="protein sequence ID" value="CAF3753527.1"/>
    <property type="molecule type" value="Genomic_DNA"/>
</dbReference>
<name>A0A814FGB3_9BILA</name>
<dbReference type="Proteomes" id="UP000663829">
    <property type="component" value="Unassembled WGS sequence"/>
</dbReference>
<dbReference type="EMBL" id="CAJNOQ010002828">
    <property type="protein sequence ID" value="CAF0980958.1"/>
    <property type="molecule type" value="Genomic_DNA"/>
</dbReference>
<dbReference type="EMBL" id="CAJOBA010003893">
    <property type="protein sequence ID" value="CAF3696367.1"/>
    <property type="molecule type" value="Genomic_DNA"/>
</dbReference>
<protein>
    <submittedName>
        <fullName evidence="2">Uncharacterized protein</fullName>
    </submittedName>
</protein>
<evidence type="ECO:0000313" key="5">
    <source>
        <dbReference type="Proteomes" id="UP000663829"/>
    </source>
</evidence>
<comment type="caution">
    <text evidence="2">The sequence shown here is derived from an EMBL/GenBank/DDBJ whole genome shotgun (WGS) entry which is preliminary data.</text>
</comment>
<keyword evidence="5" id="KW-1185">Reference proteome</keyword>
<evidence type="ECO:0000313" key="1">
    <source>
        <dbReference type="EMBL" id="CAF0918510.1"/>
    </source>
</evidence>
<dbReference type="Proteomes" id="UP000677228">
    <property type="component" value="Unassembled WGS sequence"/>
</dbReference>
<organism evidence="2 5">
    <name type="scientific">Didymodactylos carnosus</name>
    <dbReference type="NCBI Taxonomy" id="1234261"/>
    <lineage>
        <taxon>Eukaryota</taxon>
        <taxon>Metazoa</taxon>
        <taxon>Spiralia</taxon>
        <taxon>Gnathifera</taxon>
        <taxon>Rotifera</taxon>
        <taxon>Eurotatoria</taxon>
        <taxon>Bdelloidea</taxon>
        <taxon>Philodinida</taxon>
        <taxon>Philodinidae</taxon>
        <taxon>Didymodactylos</taxon>
    </lineage>
</organism>
<proteinExistence type="predicted"/>
<dbReference type="AlphaFoldDB" id="A0A814FGB3"/>
<evidence type="ECO:0000313" key="3">
    <source>
        <dbReference type="EMBL" id="CAF3696367.1"/>
    </source>
</evidence>
<gene>
    <name evidence="2" type="ORF">GPM918_LOCUS12746</name>
    <name evidence="1" type="ORF">OVA965_LOCUS10495</name>
    <name evidence="4" type="ORF">SRO942_LOCUS12746</name>
    <name evidence="3" type="ORF">TMI583_LOCUS10492</name>
</gene>
<evidence type="ECO:0000313" key="2">
    <source>
        <dbReference type="EMBL" id="CAF0980958.1"/>
    </source>
</evidence>